<dbReference type="EMBL" id="JBJJXI010000149">
    <property type="protein sequence ID" value="KAL3385965.1"/>
    <property type="molecule type" value="Genomic_DNA"/>
</dbReference>
<name>A0ABD2VZQ7_9HYME</name>
<protein>
    <submittedName>
        <fullName evidence="1">Uncharacterized protein</fullName>
    </submittedName>
</protein>
<dbReference type="AlphaFoldDB" id="A0ABD2VZQ7"/>
<gene>
    <name evidence="1" type="ORF">TKK_018483</name>
</gene>
<reference evidence="1 2" key="1">
    <citation type="journal article" date="2024" name="bioRxiv">
        <title>A reference genome for Trichogramma kaykai: A tiny desert-dwelling parasitoid wasp with competing sex-ratio distorters.</title>
        <authorList>
            <person name="Culotta J."/>
            <person name="Lindsey A.R."/>
        </authorList>
    </citation>
    <scope>NUCLEOTIDE SEQUENCE [LARGE SCALE GENOMIC DNA]</scope>
    <source>
        <strain evidence="1 2">KSX58</strain>
    </source>
</reference>
<sequence>MFENCNFFNKMSSTWGMRSRLLKRSLKKSSQEYIYIIGPFCLGMRYRTLLYERQVLLPPWRYPKVLLAGFTMIWCCNTTGYSSALTRYLFFYLATSDATSTCVKFTKLS</sequence>
<proteinExistence type="predicted"/>
<dbReference type="Proteomes" id="UP001627154">
    <property type="component" value="Unassembled WGS sequence"/>
</dbReference>
<evidence type="ECO:0000313" key="2">
    <source>
        <dbReference type="Proteomes" id="UP001627154"/>
    </source>
</evidence>
<keyword evidence="2" id="KW-1185">Reference proteome</keyword>
<evidence type="ECO:0000313" key="1">
    <source>
        <dbReference type="EMBL" id="KAL3385965.1"/>
    </source>
</evidence>
<comment type="caution">
    <text evidence="1">The sequence shown here is derived from an EMBL/GenBank/DDBJ whole genome shotgun (WGS) entry which is preliminary data.</text>
</comment>
<organism evidence="1 2">
    <name type="scientific">Trichogramma kaykai</name>
    <dbReference type="NCBI Taxonomy" id="54128"/>
    <lineage>
        <taxon>Eukaryota</taxon>
        <taxon>Metazoa</taxon>
        <taxon>Ecdysozoa</taxon>
        <taxon>Arthropoda</taxon>
        <taxon>Hexapoda</taxon>
        <taxon>Insecta</taxon>
        <taxon>Pterygota</taxon>
        <taxon>Neoptera</taxon>
        <taxon>Endopterygota</taxon>
        <taxon>Hymenoptera</taxon>
        <taxon>Apocrita</taxon>
        <taxon>Proctotrupomorpha</taxon>
        <taxon>Chalcidoidea</taxon>
        <taxon>Trichogrammatidae</taxon>
        <taxon>Trichogramma</taxon>
    </lineage>
</organism>
<accession>A0ABD2VZQ7</accession>